<dbReference type="InterPro" id="IPR011041">
    <property type="entry name" value="Quinoprot_gluc/sorb_DH_b-prop"/>
</dbReference>
<dbReference type="InterPro" id="IPR016024">
    <property type="entry name" value="ARM-type_fold"/>
</dbReference>
<dbReference type="SUPFAM" id="SSF52317">
    <property type="entry name" value="Class I glutamine amidotransferase-like"/>
    <property type="match status" value="1"/>
</dbReference>
<accession>A0ABT2G699</accession>
<keyword evidence="4" id="KW-0186">Copper</keyword>
<dbReference type="InterPro" id="IPR000923">
    <property type="entry name" value="BlueCu_1"/>
</dbReference>
<dbReference type="Gene3D" id="2.60.40.420">
    <property type="entry name" value="Cupredoxins - blue copper proteins"/>
    <property type="match status" value="1"/>
</dbReference>
<dbReference type="PROSITE" id="PS01159">
    <property type="entry name" value="WW_DOMAIN_1"/>
    <property type="match status" value="1"/>
</dbReference>
<keyword evidence="3" id="KW-0249">Electron transport</keyword>
<dbReference type="InterPro" id="IPR011042">
    <property type="entry name" value="6-blade_b-propeller_TolB-like"/>
</dbReference>
<dbReference type="PANTHER" id="PTHR33546:SF1">
    <property type="entry name" value="LARGE, MULTIFUNCTIONAL SECRETED PROTEIN"/>
    <property type="match status" value="1"/>
</dbReference>
<dbReference type="Gene3D" id="1.25.10.10">
    <property type="entry name" value="Leucine-rich Repeat Variant"/>
    <property type="match status" value="1"/>
</dbReference>
<organism evidence="6 7">
    <name type="scientific">Algoriphagus limi</name>
    <dbReference type="NCBI Taxonomy" id="2975273"/>
    <lineage>
        <taxon>Bacteria</taxon>
        <taxon>Pseudomonadati</taxon>
        <taxon>Bacteroidota</taxon>
        <taxon>Cytophagia</taxon>
        <taxon>Cytophagales</taxon>
        <taxon>Cyclobacteriaceae</taxon>
        <taxon>Algoriphagus</taxon>
    </lineage>
</organism>
<dbReference type="Pfam" id="PF00127">
    <property type="entry name" value="Copper-bind"/>
    <property type="match status" value="1"/>
</dbReference>
<keyword evidence="7" id="KW-1185">Reference proteome</keyword>
<dbReference type="InterPro" id="IPR013428">
    <property type="entry name" value="Membrane-bound_put_N"/>
</dbReference>
<dbReference type="PANTHER" id="PTHR33546">
    <property type="entry name" value="LARGE, MULTIFUNCTIONAL SECRETED PROTEIN-RELATED"/>
    <property type="match status" value="1"/>
</dbReference>
<evidence type="ECO:0000259" key="5">
    <source>
        <dbReference type="PROSITE" id="PS01159"/>
    </source>
</evidence>
<keyword evidence="1" id="KW-0813">Transport</keyword>
<dbReference type="InterPro" id="IPR055557">
    <property type="entry name" value="DUF7133"/>
</dbReference>
<evidence type="ECO:0000313" key="7">
    <source>
        <dbReference type="Proteomes" id="UP001206788"/>
    </source>
</evidence>
<keyword evidence="2" id="KW-0479">Metal-binding</keyword>
<dbReference type="InterPro" id="IPR011989">
    <property type="entry name" value="ARM-like"/>
</dbReference>
<dbReference type="Proteomes" id="UP001206788">
    <property type="component" value="Unassembled WGS sequence"/>
</dbReference>
<feature type="domain" description="WW" evidence="5">
    <location>
        <begin position="203"/>
        <end position="227"/>
    </location>
</feature>
<dbReference type="Pfam" id="PF23500">
    <property type="entry name" value="DUF7133"/>
    <property type="match status" value="1"/>
</dbReference>
<comment type="caution">
    <text evidence="6">The sequence shown here is derived from an EMBL/GenBank/DDBJ whole genome shotgun (WGS) entry which is preliminary data.</text>
</comment>
<dbReference type="SUPFAM" id="SSF48371">
    <property type="entry name" value="ARM repeat"/>
    <property type="match status" value="1"/>
</dbReference>
<dbReference type="InterPro" id="IPR029010">
    <property type="entry name" value="ThuA-like"/>
</dbReference>
<evidence type="ECO:0000256" key="1">
    <source>
        <dbReference type="ARBA" id="ARBA00022448"/>
    </source>
</evidence>
<proteinExistence type="predicted"/>
<gene>
    <name evidence="6" type="ORF">NY014_03400</name>
</gene>
<protein>
    <submittedName>
        <fullName evidence="6">ThuA domain-containing protein</fullName>
    </submittedName>
</protein>
<name>A0ABT2G699_9BACT</name>
<evidence type="ECO:0000256" key="3">
    <source>
        <dbReference type="ARBA" id="ARBA00022982"/>
    </source>
</evidence>
<dbReference type="Pfam" id="PF06283">
    <property type="entry name" value="ThuA"/>
    <property type="match status" value="1"/>
</dbReference>
<dbReference type="CDD" id="cd04233">
    <property type="entry name" value="Auracyanin"/>
    <property type="match status" value="1"/>
</dbReference>
<dbReference type="Gene3D" id="2.120.10.30">
    <property type="entry name" value="TolB, C-terminal domain"/>
    <property type="match status" value="1"/>
</dbReference>
<dbReference type="EMBL" id="JANWGH010000001">
    <property type="protein sequence ID" value="MCS5489457.1"/>
    <property type="molecule type" value="Genomic_DNA"/>
</dbReference>
<dbReference type="PROSITE" id="PS51257">
    <property type="entry name" value="PROKAR_LIPOPROTEIN"/>
    <property type="match status" value="1"/>
</dbReference>
<dbReference type="SUPFAM" id="SSF50952">
    <property type="entry name" value="Soluble quinoprotein glucose dehydrogenase"/>
    <property type="match status" value="1"/>
</dbReference>
<dbReference type="NCBIfam" id="TIGR02604">
    <property type="entry name" value="Piru_Ver_Nterm"/>
    <property type="match status" value="1"/>
</dbReference>
<dbReference type="InterPro" id="IPR001202">
    <property type="entry name" value="WW_dom"/>
</dbReference>
<reference evidence="6 7" key="1">
    <citation type="submission" date="2022-08" db="EMBL/GenBank/DDBJ databases">
        <title>Algoriphagus sp. CAU 1643 isolated from mud.</title>
        <authorList>
            <person name="Kim W."/>
        </authorList>
    </citation>
    <scope>NUCLEOTIDE SEQUENCE [LARGE SCALE GENOMIC DNA]</scope>
    <source>
        <strain evidence="6 7">CAU 1643</strain>
    </source>
</reference>
<dbReference type="PROSITE" id="PS00196">
    <property type="entry name" value="COPPER_BLUE"/>
    <property type="match status" value="1"/>
</dbReference>
<evidence type="ECO:0000313" key="6">
    <source>
        <dbReference type="EMBL" id="MCS5489457.1"/>
    </source>
</evidence>
<evidence type="ECO:0000256" key="4">
    <source>
        <dbReference type="ARBA" id="ARBA00023008"/>
    </source>
</evidence>
<sequence length="1168" mass="130587">MMTQFNRKSPLYSLLILLLLLVVSCSKKKETYLSMTEPRRVEILVLGHESEHHNSEKLMLHLGIPLFQKGINLTYTTDPKDLNEDVLYNYDGLMIYANHDEITSDQEKALKDFIQSGKAFIPVHSASWCFRNSDWYVETVGGQFKSHEEGKFTAEIIDPSHPIMQGIEEFETWDETYVHSQLNPNMHVLMERVEGDHREPYAWTLEEGNGRVFYTAYGHNEETWKQPEFQELIANGILWAVGDQVNQLLADYQIPVPQFRDAEIPNYERRDPAPRFQLPLSPEESMKLVQIPVGFEMELFASEPMIINPMAMTWDERGRLYVIETVDYPNEVRTEGGNDKIKILEDTDGDGKADKATVFAENLNIPTSIMAVNGGVLISMAPDFVFLKDTDGDDVADVREVIMTGWGKSDTHAGPSNLKYGFDNKIWGVLGYSGFRGEVSGKQHSFGQGVYRFEPNGENMEYLGNTSNNTWGLGFTEDFETFISTANGQHSVYFSMANNYVRRPIFQGSANTVHGIDSHYDMPHLTPFLRQVDWHGGYTAAAGHNFYTARSFPENYWNRIAFVSEPTGRVLHHAIINPDGSGFTEKNGFNILASSDEWFSPVHAEVGPDGALWVADWYNFIIQHNPTPRGFENGAGNAYINPLRDSQHGRIYRISYKGGEDSKTFDLKNADGATLIEALQSDNLFWRMTAQRLIVEKQDKSVLEDLYGIIQNQEVDKIGLNGPAVNALWTLHGLGELDGGNEVAIRVVERALNHPSAAVRKNAIRVLPRTATSLKAIMASNVINDSDLHTRKEAFLAISDMPFSEDAAKMLVEVSQNEENGEDAYLPQAIFAAVLSHPTEFAKREISTAIQADENTELSLSDRISRSLVAEQYPLDQRNSILFPPDVAGKEIDIRMMVSKGENPLEGVLVAQGNNTNGYSLYIYQDALHFAVAQDNNLTILSSKKGLPEEQFTINASLLEDGSMSLKINGQEIGQGKTKGLFTESLSPNRVRVGQNDSRNVVGKYEGTWWFGGRLSNKSTLSLRKPGTALDEEETTSATVAANGTSFVKIAVVPHEMKYDKTSFTVKAGSQVTIDFENPDFMQHNMVIGQKGSLEIIGKAADELARNPKGAEQNYVPSIPEVIIATRLVDPEGRESLVFVAPSEPGEYPFVCTVPGHWRMMNGIMKVE</sequence>
<dbReference type="InterPro" id="IPR028871">
    <property type="entry name" value="BlueCu_1_BS"/>
</dbReference>
<dbReference type="Gene3D" id="3.40.50.880">
    <property type="match status" value="1"/>
</dbReference>
<dbReference type="SUPFAM" id="SSF49503">
    <property type="entry name" value="Cupredoxins"/>
    <property type="match status" value="1"/>
</dbReference>
<evidence type="ECO:0000256" key="2">
    <source>
        <dbReference type="ARBA" id="ARBA00022723"/>
    </source>
</evidence>
<dbReference type="InterPro" id="IPR029062">
    <property type="entry name" value="Class_I_gatase-like"/>
</dbReference>
<dbReference type="InterPro" id="IPR008972">
    <property type="entry name" value="Cupredoxin"/>
</dbReference>